<organism evidence="1 2">
    <name type="scientific">[Eubacterium] hominis</name>
    <dbReference type="NCBI Taxonomy" id="2764325"/>
    <lineage>
        <taxon>Bacteria</taxon>
        <taxon>Bacillati</taxon>
        <taxon>Bacillota</taxon>
        <taxon>Erysipelotrichia</taxon>
        <taxon>Erysipelotrichales</taxon>
        <taxon>Erysipelotrichaceae</taxon>
        <taxon>Amedibacillus</taxon>
    </lineage>
</organism>
<keyword evidence="2" id="KW-1185">Reference proteome</keyword>
<evidence type="ECO:0000313" key="2">
    <source>
        <dbReference type="Proteomes" id="UP000515856"/>
    </source>
</evidence>
<name>A0A7G9GQT6_9FIRM</name>
<dbReference type="KEGG" id="ehn:H9Q80_04245"/>
<proteinExistence type="predicted"/>
<sequence length="130" mass="15467">MKTVHLNGYIQVEKYPFIENSESHCNEGFVLFNELGEQFAFCWDNEQQCCENFLVDKSGYDHVLSFSSDCGCEIRIMETQEYFKAMLDILIYVNKEEKVRFHLSNEQGKGAYYSHLIMFKINNEWIYEEL</sequence>
<dbReference type="Proteomes" id="UP000515856">
    <property type="component" value="Chromosome"/>
</dbReference>
<evidence type="ECO:0000313" key="1">
    <source>
        <dbReference type="EMBL" id="QNM13168.1"/>
    </source>
</evidence>
<dbReference type="RefSeq" id="WP_002611056.1">
    <property type="nucleotide sequence ID" value="NZ_CP060636.1"/>
</dbReference>
<gene>
    <name evidence="1" type="ORF">H9Q80_04245</name>
</gene>
<dbReference type="EMBL" id="CP060636">
    <property type="protein sequence ID" value="QNM13168.1"/>
    <property type="molecule type" value="Genomic_DNA"/>
</dbReference>
<protein>
    <submittedName>
        <fullName evidence="1">Uncharacterized protein</fullName>
    </submittedName>
</protein>
<reference evidence="1 2" key="1">
    <citation type="submission" date="2020-08" db="EMBL/GenBank/DDBJ databases">
        <authorList>
            <person name="Liu C."/>
            <person name="Sun Q."/>
        </authorList>
    </citation>
    <scope>NUCLEOTIDE SEQUENCE [LARGE SCALE GENOMIC DNA]</scope>
    <source>
        <strain evidence="1 2">NSJ-61</strain>
    </source>
</reference>
<dbReference type="AlphaFoldDB" id="A0A7G9GQT6"/>
<accession>A0A7G9GQT6</accession>